<dbReference type="KEGG" id="hpse:HPF_02355"/>
<dbReference type="PANTHER" id="PTHR30055:SF234">
    <property type="entry name" value="HTH-TYPE TRANSCRIPTIONAL REGULATOR BETI"/>
    <property type="match status" value="1"/>
</dbReference>
<dbReference type="PROSITE" id="PS50977">
    <property type="entry name" value="HTH_TETR_2"/>
    <property type="match status" value="1"/>
</dbReference>
<dbReference type="Pfam" id="PF00440">
    <property type="entry name" value="TetR_N"/>
    <property type="match status" value="1"/>
</dbReference>
<dbReference type="SUPFAM" id="SSF48498">
    <property type="entry name" value="Tetracyclin repressor-like, C-terminal domain"/>
    <property type="match status" value="1"/>
</dbReference>
<sequence length="214" mass="23022">MPLPNTPKQATEQRQASLVSAALALAAQHSPARVTTADLARAVGLTQGAVFRHFESKEAIWLAVIDFAHQALLARLHTAAQSHVQPLTALRAVFMAHVDFVVEQPGVPRVIFQELQHPEDTALKARVRVLMQDYRSLVTRLLLQAQAAGLLAPGTDLQASAVLFIGSVQGLVMQSLLSGQVGAIRTLAPAVFDLFQHAVAAPTNPTRRPPETTE</sequence>
<dbReference type="Gene3D" id="1.10.357.10">
    <property type="entry name" value="Tetracycline Repressor, domain 2"/>
    <property type="match status" value="1"/>
</dbReference>
<dbReference type="GO" id="GO:0000976">
    <property type="term" value="F:transcription cis-regulatory region binding"/>
    <property type="evidence" value="ECO:0007669"/>
    <property type="project" value="TreeGrafter"/>
</dbReference>
<dbReference type="AlphaFoldDB" id="A0A4P6WW59"/>
<dbReference type="InterPro" id="IPR009057">
    <property type="entry name" value="Homeodomain-like_sf"/>
</dbReference>
<dbReference type="PANTHER" id="PTHR30055">
    <property type="entry name" value="HTH-TYPE TRANSCRIPTIONAL REGULATOR RUTR"/>
    <property type="match status" value="1"/>
</dbReference>
<dbReference type="RefSeq" id="WP_079364727.1">
    <property type="nucleotide sequence ID" value="NZ_CP037867.1"/>
</dbReference>
<feature type="domain" description="HTH tetR-type" evidence="6">
    <location>
        <begin position="12"/>
        <end position="72"/>
    </location>
</feature>
<evidence type="ECO:0000313" key="8">
    <source>
        <dbReference type="Proteomes" id="UP000293912"/>
    </source>
</evidence>
<dbReference type="InterPro" id="IPR050109">
    <property type="entry name" value="HTH-type_TetR-like_transc_reg"/>
</dbReference>
<dbReference type="Proteomes" id="UP000293912">
    <property type="component" value="Chromosome"/>
</dbReference>
<organism evidence="7 8">
    <name type="scientific">Hydrogenophaga pseudoflava</name>
    <name type="common">Pseudomonas carboxydoflava</name>
    <dbReference type="NCBI Taxonomy" id="47421"/>
    <lineage>
        <taxon>Bacteria</taxon>
        <taxon>Pseudomonadati</taxon>
        <taxon>Pseudomonadota</taxon>
        <taxon>Betaproteobacteria</taxon>
        <taxon>Burkholderiales</taxon>
        <taxon>Comamonadaceae</taxon>
        <taxon>Hydrogenophaga</taxon>
    </lineage>
</organism>
<dbReference type="PRINTS" id="PR00455">
    <property type="entry name" value="HTHTETR"/>
</dbReference>
<dbReference type="InterPro" id="IPR036271">
    <property type="entry name" value="Tet_transcr_reg_TetR-rel_C_sf"/>
</dbReference>
<reference evidence="7 8" key="1">
    <citation type="submission" date="2019-03" db="EMBL/GenBank/DDBJ databases">
        <authorList>
            <person name="Sebastian G."/>
            <person name="Baumann P."/>
            <person name="Ruckert C."/>
            <person name="Kalinowski J."/>
            <person name="Nebel B."/>
            <person name="Takors R."/>
            <person name="Blombach B."/>
        </authorList>
    </citation>
    <scope>NUCLEOTIDE SEQUENCE [LARGE SCALE GENOMIC DNA]</scope>
    <source>
        <strain evidence="7 8">DSM 1084</strain>
    </source>
</reference>
<evidence type="ECO:0000256" key="3">
    <source>
        <dbReference type="ARBA" id="ARBA00023125"/>
    </source>
</evidence>
<evidence type="ECO:0000256" key="1">
    <source>
        <dbReference type="ARBA" id="ARBA00022491"/>
    </source>
</evidence>
<dbReference type="GO" id="GO:0003700">
    <property type="term" value="F:DNA-binding transcription factor activity"/>
    <property type="evidence" value="ECO:0007669"/>
    <property type="project" value="TreeGrafter"/>
</dbReference>
<feature type="DNA-binding region" description="H-T-H motif" evidence="5">
    <location>
        <begin position="35"/>
        <end position="54"/>
    </location>
</feature>
<keyword evidence="3 5" id="KW-0238">DNA-binding</keyword>
<keyword evidence="2" id="KW-0805">Transcription regulation</keyword>
<evidence type="ECO:0000313" key="7">
    <source>
        <dbReference type="EMBL" id="QBM26505.1"/>
    </source>
</evidence>
<proteinExistence type="predicted"/>
<evidence type="ECO:0000256" key="4">
    <source>
        <dbReference type="ARBA" id="ARBA00023163"/>
    </source>
</evidence>
<evidence type="ECO:0000259" key="6">
    <source>
        <dbReference type="PROSITE" id="PS50977"/>
    </source>
</evidence>
<keyword evidence="1" id="KW-0678">Repressor</keyword>
<dbReference type="InterPro" id="IPR011075">
    <property type="entry name" value="TetR_C"/>
</dbReference>
<dbReference type="InterPro" id="IPR001647">
    <property type="entry name" value="HTH_TetR"/>
</dbReference>
<accession>A0A4P6WW59</accession>
<keyword evidence="4" id="KW-0804">Transcription</keyword>
<dbReference type="PROSITE" id="PS01081">
    <property type="entry name" value="HTH_TETR_1"/>
    <property type="match status" value="1"/>
</dbReference>
<dbReference type="InterPro" id="IPR023772">
    <property type="entry name" value="DNA-bd_HTH_TetR-type_CS"/>
</dbReference>
<dbReference type="EMBL" id="CP037867">
    <property type="protein sequence ID" value="QBM26505.1"/>
    <property type="molecule type" value="Genomic_DNA"/>
</dbReference>
<dbReference type="SUPFAM" id="SSF46689">
    <property type="entry name" value="Homeodomain-like"/>
    <property type="match status" value="1"/>
</dbReference>
<evidence type="ECO:0000256" key="2">
    <source>
        <dbReference type="ARBA" id="ARBA00023015"/>
    </source>
</evidence>
<dbReference type="Pfam" id="PF16925">
    <property type="entry name" value="TetR_C_13"/>
    <property type="match status" value="1"/>
</dbReference>
<evidence type="ECO:0000256" key="5">
    <source>
        <dbReference type="PROSITE-ProRule" id="PRU00335"/>
    </source>
</evidence>
<gene>
    <name evidence="7" type="primary">slmA1</name>
    <name evidence="7" type="ORF">HPF_02355</name>
</gene>
<keyword evidence="8" id="KW-1185">Reference proteome</keyword>
<protein>
    <submittedName>
        <fullName evidence="7">Nucleoid occlusion factor SlmA</fullName>
    </submittedName>
</protein>
<name>A0A4P6WW59_HYDPS</name>